<dbReference type="OrthoDB" id="413520at2759"/>
<dbReference type="Proteomes" id="UP000650833">
    <property type="component" value="Unassembled WGS sequence"/>
</dbReference>
<dbReference type="PANTHER" id="PTHR14614:SF161">
    <property type="match status" value="1"/>
</dbReference>
<dbReference type="GO" id="GO:0005829">
    <property type="term" value="C:cytosol"/>
    <property type="evidence" value="ECO:0007669"/>
    <property type="project" value="TreeGrafter"/>
</dbReference>
<dbReference type="EMBL" id="JAEPRC010000420">
    <property type="protein sequence ID" value="KAG2197685.1"/>
    <property type="molecule type" value="Genomic_DNA"/>
</dbReference>
<evidence type="ECO:0000313" key="1">
    <source>
        <dbReference type="EMBL" id="KAG2197685.1"/>
    </source>
</evidence>
<dbReference type="PANTHER" id="PTHR14614">
    <property type="entry name" value="HEPATOCELLULAR CARCINOMA-ASSOCIATED ANTIGEN"/>
    <property type="match status" value="1"/>
</dbReference>
<evidence type="ECO:0000313" key="2">
    <source>
        <dbReference type="Proteomes" id="UP000650833"/>
    </source>
</evidence>
<dbReference type="InterPro" id="IPR029063">
    <property type="entry name" value="SAM-dependent_MTases_sf"/>
</dbReference>
<dbReference type="CDD" id="cd02440">
    <property type="entry name" value="AdoMet_MTases"/>
    <property type="match status" value="1"/>
</dbReference>
<gene>
    <name evidence="1" type="ORF">INT46_008340</name>
</gene>
<sequence length="305" mass="34516">MAIKQQQQQHKRDRDFEIGNLPEGLNVTASEGAPGHLNTSSLELKQDIGQFGLAGKIWQSAYTLQALFSPDIRATIEPNNPIPDIYYKDTRSSDDNNDHVKPFRILELGAGTGYVGIALAQQLSKPAQVYITDLEQVVPLIEENVNLHYREYTNDTCAAEIIVDRLHWGNHQDAKRLVEQGRFDLVVVSDCVYFPELFGMLLETLLDVCDASTQVVIGYKCRSLEKEVGFWQDYFGRYFEYEPVRKIEVSREQDENGNTVENQEIGDFLGAEDQLFVFIGTKRTGNQVKTADDTFTTLLFCSMGI</sequence>
<comment type="caution">
    <text evidence="1">The sequence shown here is derived from an EMBL/GenBank/DDBJ whole genome shotgun (WGS) entry which is preliminary data.</text>
</comment>
<name>A0A8H7QTX1_9FUNG</name>
<dbReference type="Gene3D" id="3.40.50.150">
    <property type="entry name" value="Vaccinia Virus protein VP39"/>
    <property type="match status" value="1"/>
</dbReference>
<reference evidence="1" key="1">
    <citation type="submission" date="2020-12" db="EMBL/GenBank/DDBJ databases">
        <title>Metabolic potential, ecology and presence of endohyphal bacteria is reflected in genomic diversity of Mucoromycotina.</title>
        <authorList>
            <person name="Muszewska A."/>
            <person name="Okrasinska A."/>
            <person name="Steczkiewicz K."/>
            <person name="Drgas O."/>
            <person name="Orlowska M."/>
            <person name="Perlinska-Lenart U."/>
            <person name="Aleksandrzak-Piekarczyk T."/>
            <person name="Szatraj K."/>
            <person name="Zielenkiewicz U."/>
            <person name="Pilsyk S."/>
            <person name="Malc E."/>
            <person name="Mieczkowski P."/>
            <person name="Kruszewska J.S."/>
            <person name="Biernat P."/>
            <person name="Pawlowska J."/>
        </authorList>
    </citation>
    <scope>NUCLEOTIDE SEQUENCE</scope>
    <source>
        <strain evidence="1">CBS 226.32</strain>
    </source>
</reference>
<accession>A0A8H7QTX1</accession>
<dbReference type="GO" id="GO:0032991">
    <property type="term" value="C:protein-containing complex"/>
    <property type="evidence" value="ECO:0007669"/>
    <property type="project" value="TreeGrafter"/>
</dbReference>
<proteinExistence type="predicted"/>
<keyword evidence="2" id="KW-1185">Reference proteome</keyword>
<dbReference type="Pfam" id="PF10294">
    <property type="entry name" value="Methyltransf_16"/>
    <property type="match status" value="1"/>
</dbReference>
<protein>
    <submittedName>
        <fullName evidence="1">Uncharacterized protein</fullName>
    </submittedName>
</protein>
<dbReference type="SUPFAM" id="SSF53335">
    <property type="entry name" value="S-adenosyl-L-methionine-dependent methyltransferases"/>
    <property type="match status" value="1"/>
</dbReference>
<dbReference type="InterPro" id="IPR019410">
    <property type="entry name" value="Methyltransf_16"/>
</dbReference>
<dbReference type="AlphaFoldDB" id="A0A8H7QTX1"/>
<organism evidence="1 2">
    <name type="scientific">Mucor plumbeus</name>
    <dbReference type="NCBI Taxonomy" id="97098"/>
    <lineage>
        <taxon>Eukaryota</taxon>
        <taxon>Fungi</taxon>
        <taxon>Fungi incertae sedis</taxon>
        <taxon>Mucoromycota</taxon>
        <taxon>Mucoromycotina</taxon>
        <taxon>Mucoromycetes</taxon>
        <taxon>Mucorales</taxon>
        <taxon>Mucorineae</taxon>
        <taxon>Mucoraceae</taxon>
        <taxon>Mucor</taxon>
    </lineage>
</organism>